<evidence type="ECO:0000256" key="4">
    <source>
        <dbReference type="ARBA" id="ARBA00022825"/>
    </source>
</evidence>
<dbReference type="AlphaFoldDB" id="A0A2K4ZGN6"/>
<dbReference type="EMBL" id="OFSM01000011">
    <property type="protein sequence ID" value="SOY29614.1"/>
    <property type="molecule type" value="Genomic_DNA"/>
</dbReference>
<dbReference type="GO" id="GO:0004252">
    <property type="term" value="F:serine-type endopeptidase activity"/>
    <property type="evidence" value="ECO:0007669"/>
    <property type="project" value="UniProtKB-UniRule"/>
</dbReference>
<sequence>MQRVRNMTGANLPVGTDGRGVTVAVLDTGMSMHPDLLGRPVCFRDFVGHRNLIYDNNGHGTHVCGILCGSGRMSSGRYRGIAPGARLVVGKVLDEKGDGSTEIMIEGMDWILEVKRKYEIRILNISVGIGSLEEPMKENALHEKIEELWRNGILVVCAAGNKGPGEGTISSVGGVKVLTVGCHDGSYAVDNPSRCSLYSGRGIAGSPVRKPDLVAPGTDIISCNLNGAGGFGRGRNRNAYVAKSGTSMATPVVSGAAALALQKYPDMSNEECRQKLLYTATDLGLPWNQQGWGMVNVERLLN</sequence>
<keyword evidence="4 6" id="KW-0720">Serine protease</keyword>
<organism evidence="9 10">
    <name type="scientific">Acetatifactor muris</name>
    <dbReference type="NCBI Taxonomy" id="879566"/>
    <lineage>
        <taxon>Bacteria</taxon>
        <taxon>Bacillati</taxon>
        <taxon>Bacillota</taxon>
        <taxon>Clostridia</taxon>
        <taxon>Lachnospirales</taxon>
        <taxon>Lachnospiraceae</taxon>
        <taxon>Acetatifactor</taxon>
    </lineage>
</organism>
<evidence type="ECO:0000256" key="2">
    <source>
        <dbReference type="ARBA" id="ARBA00022670"/>
    </source>
</evidence>
<dbReference type="Gene3D" id="3.40.50.200">
    <property type="entry name" value="Peptidase S8/S53 domain"/>
    <property type="match status" value="1"/>
</dbReference>
<gene>
    <name evidence="9" type="primary">aprX_1</name>
    <name evidence="9" type="ORF">AMURIS_02335</name>
</gene>
<evidence type="ECO:0000256" key="6">
    <source>
        <dbReference type="PROSITE-ProRule" id="PRU01240"/>
    </source>
</evidence>
<dbReference type="CDD" id="cd07487">
    <property type="entry name" value="Peptidases_S8_1"/>
    <property type="match status" value="1"/>
</dbReference>
<dbReference type="PROSITE" id="PS51892">
    <property type="entry name" value="SUBTILASE"/>
    <property type="match status" value="1"/>
</dbReference>
<name>A0A2K4ZGN6_9FIRM</name>
<evidence type="ECO:0000256" key="5">
    <source>
        <dbReference type="PIRSR" id="PIRSR615500-1"/>
    </source>
</evidence>
<dbReference type="InterPro" id="IPR051048">
    <property type="entry name" value="Peptidase_S8/S53_subtilisin"/>
</dbReference>
<dbReference type="EC" id="3.4.21.-" evidence="9"/>
<feature type="active site" description="Charge relay system" evidence="5 6">
    <location>
        <position position="247"/>
    </location>
</feature>
<dbReference type="OrthoDB" id="9798386at2"/>
<feature type="active site" description="Charge relay system" evidence="5 6">
    <location>
        <position position="27"/>
    </location>
</feature>
<dbReference type="InterPro" id="IPR036852">
    <property type="entry name" value="Peptidase_S8/S53_dom_sf"/>
</dbReference>
<dbReference type="PROSITE" id="PS00136">
    <property type="entry name" value="SUBTILASE_ASP"/>
    <property type="match status" value="1"/>
</dbReference>
<dbReference type="InterPro" id="IPR022398">
    <property type="entry name" value="Peptidase_S8_His-AS"/>
</dbReference>
<dbReference type="PANTHER" id="PTHR43399:SF4">
    <property type="entry name" value="CELL WALL-ASSOCIATED PROTEASE"/>
    <property type="match status" value="1"/>
</dbReference>
<feature type="active site" description="Charge relay system" evidence="5 6">
    <location>
        <position position="59"/>
    </location>
</feature>
<dbReference type="InterPro" id="IPR000209">
    <property type="entry name" value="Peptidase_S8/S53_dom"/>
</dbReference>
<dbReference type="InterPro" id="IPR023827">
    <property type="entry name" value="Peptidase_S8_Asp-AS"/>
</dbReference>
<dbReference type="Proteomes" id="UP000236311">
    <property type="component" value="Unassembled WGS sequence"/>
</dbReference>
<reference evidence="9 10" key="1">
    <citation type="submission" date="2018-01" db="EMBL/GenBank/DDBJ databases">
        <authorList>
            <person name="Gaut B.S."/>
            <person name="Morton B.R."/>
            <person name="Clegg M.T."/>
            <person name="Duvall M.R."/>
        </authorList>
    </citation>
    <scope>NUCLEOTIDE SEQUENCE [LARGE SCALE GENOMIC DNA]</scope>
    <source>
        <strain evidence="9">GP69</strain>
    </source>
</reference>
<protein>
    <submittedName>
        <fullName evidence="9">Serine protease AprX</fullName>
        <ecNumber evidence="9">3.4.21.-</ecNumber>
    </submittedName>
</protein>
<accession>A0A2K4ZGN6</accession>
<evidence type="ECO:0000256" key="7">
    <source>
        <dbReference type="RuleBase" id="RU003355"/>
    </source>
</evidence>
<evidence type="ECO:0000259" key="8">
    <source>
        <dbReference type="Pfam" id="PF00082"/>
    </source>
</evidence>
<feature type="domain" description="Peptidase S8/S53" evidence="8">
    <location>
        <begin position="18"/>
        <end position="293"/>
    </location>
</feature>
<evidence type="ECO:0000256" key="3">
    <source>
        <dbReference type="ARBA" id="ARBA00022801"/>
    </source>
</evidence>
<dbReference type="InterPro" id="IPR023828">
    <property type="entry name" value="Peptidase_S8_Ser-AS"/>
</dbReference>
<dbReference type="PRINTS" id="PR00723">
    <property type="entry name" value="SUBTILISIN"/>
</dbReference>
<proteinExistence type="inferred from homology"/>
<dbReference type="PROSITE" id="PS00137">
    <property type="entry name" value="SUBTILASE_HIS"/>
    <property type="match status" value="1"/>
</dbReference>
<dbReference type="InterPro" id="IPR015500">
    <property type="entry name" value="Peptidase_S8_subtilisin-rel"/>
</dbReference>
<dbReference type="GO" id="GO:0006508">
    <property type="term" value="P:proteolysis"/>
    <property type="evidence" value="ECO:0007669"/>
    <property type="project" value="UniProtKB-KW"/>
</dbReference>
<comment type="similarity">
    <text evidence="1 6 7">Belongs to the peptidase S8 family.</text>
</comment>
<evidence type="ECO:0000313" key="10">
    <source>
        <dbReference type="Proteomes" id="UP000236311"/>
    </source>
</evidence>
<dbReference type="Pfam" id="PF00082">
    <property type="entry name" value="Peptidase_S8"/>
    <property type="match status" value="1"/>
</dbReference>
<keyword evidence="2 6" id="KW-0645">Protease</keyword>
<dbReference type="PROSITE" id="PS00138">
    <property type="entry name" value="SUBTILASE_SER"/>
    <property type="match status" value="1"/>
</dbReference>
<keyword evidence="10" id="KW-1185">Reference proteome</keyword>
<dbReference type="RefSeq" id="WP_103239716.1">
    <property type="nucleotide sequence ID" value="NZ_JANJZD010000010.1"/>
</dbReference>
<dbReference type="PANTHER" id="PTHR43399">
    <property type="entry name" value="SUBTILISIN-RELATED"/>
    <property type="match status" value="1"/>
</dbReference>
<evidence type="ECO:0000256" key="1">
    <source>
        <dbReference type="ARBA" id="ARBA00011073"/>
    </source>
</evidence>
<evidence type="ECO:0000313" key="9">
    <source>
        <dbReference type="EMBL" id="SOY29614.1"/>
    </source>
</evidence>
<keyword evidence="3 6" id="KW-0378">Hydrolase</keyword>
<dbReference type="SUPFAM" id="SSF52743">
    <property type="entry name" value="Subtilisin-like"/>
    <property type="match status" value="1"/>
</dbReference>